<dbReference type="InterPro" id="IPR038673">
    <property type="entry name" value="OprB_sf"/>
</dbReference>
<feature type="chain" id="PRO_5031589115" evidence="2">
    <location>
        <begin position="33"/>
        <end position="429"/>
    </location>
</feature>
<keyword evidence="2" id="KW-0732">Signal</keyword>
<dbReference type="Pfam" id="PF04966">
    <property type="entry name" value="OprB"/>
    <property type="match status" value="1"/>
</dbReference>
<accession>A0A7W3IGU0</accession>
<evidence type="ECO:0000256" key="1">
    <source>
        <dbReference type="ARBA" id="ARBA00008769"/>
    </source>
</evidence>
<dbReference type="GO" id="GO:0015288">
    <property type="term" value="F:porin activity"/>
    <property type="evidence" value="ECO:0007669"/>
    <property type="project" value="InterPro"/>
</dbReference>
<evidence type="ECO:0000256" key="2">
    <source>
        <dbReference type="RuleBase" id="RU363072"/>
    </source>
</evidence>
<dbReference type="InterPro" id="IPR007049">
    <property type="entry name" value="Carb-sel_porin_OprB"/>
</dbReference>
<keyword evidence="4" id="KW-1185">Reference proteome</keyword>
<evidence type="ECO:0000313" key="3">
    <source>
        <dbReference type="EMBL" id="MBA8681338.1"/>
    </source>
</evidence>
<reference evidence="3 4" key="1">
    <citation type="submission" date="2020-08" db="EMBL/GenBank/DDBJ databases">
        <title>Stenotrophomonas tumulicola JCM 30961.</title>
        <authorList>
            <person name="Deng Y."/>
        </authorList>
    </citation>
    <scope>NUCLEOTIDE SEQUENCE [LARGE SCALE GENOMIC DNA]</scope>
    <source>
        <strain evidence="3 4">JCM 30961</strain>
    </source>
</reference>
<comment type="similarity">
    <text evidence="1 2">Belongs to the OprB family.</text>
</comment>
<dbReference type="PANTHER" id="PTHR37944:SF1">
    <property type="entry name" value="PORIN B"/>
    <property type="match status" value="1"/>
</dbReference>
<dbReference type="Proteomes" id="UP000547058">
    <property type="component" value="Unassembled WGS sequence"/>
</dbReference>
<protein>
    <submittedName>
        <fullName evidence="3">Carbohydrate porin</fullName>
    </submittedName>
</protein>
<dbReference type="GO" id="GO:0016020">
    <property type="term" value="C:membrane"/>
    <property type="evidence" value="ECO:0007669"/>
    <property type="project" value="InterPro"/>
</dbReference>
<organism evidence="3 4">
    <name type="scientific">Stenotrophomonas tumulicola</name>
    <dbReference type="NCBI Taxonomy" id="1685415"/>
    <lineage>
        <taxon>Bacteria</taxon>
        <taxon>Pseudomonadati</taxon>
        <taxon>Pseudomonadota</taxon>
        <taxon>Gammaproteobacteria</taxon>
        <taxon>Lysobacterales</taxon>
        <taxon>Lysobacteraceae</taxon>
        <taxon>Stenotrophomonas</taxon>
    </lineage>
</organism>
<evidence type="ECO:0000313" key="4">
    <source>
        <dbReference type="Proteomes" id="UP000547058"/>
    </source>
</evidence>
<dbReference type="InterPro" id="IPR052932">
    <property type="entry name" value="OprB_Porin"/>
</dbReference>
<comment type="caution">
    <text evidence="3">The sequence shown here is derived from an EMBL/GenBank/DDBJ whole genome shotgun (WGS) entry which is preliminary data.</text>
</comment>
<name>A0A7W3IGU0_9GAMM</name>
<proteinExistence type="inferred from homology"/>
<dbReference type="GO" id="GO:0008643">
    <property type="term" value="P:carbohydrate transport"/>
    <property type="evidence" value="ECO:0007669"/>
    <property type="project" value="InterPro"/>
</dbReference>
<gene>
    <name evidence="3" type="ORF">H4O11_05895</name>
</gene>
<dbReference type="AlphaFoldDB" id="A0A7W3IGU0"/>
<dbReference type="PANTHER" id="PTHR37944">
    <property type="entry name" value="PORIN B"/>
    <property type="match status" value="1"/>
</dbReference>
<dbReference type="Gene3D" id="2.40.160.180">
    <property type="entry name" value="Carbohydrate-selective porin OprB"/>
    <property type="match status" value="1"/>
</dbReference>
<feature type="signal peptide" evidence="2">
    <location>
        <begin position="1"/>
        <end position="32"/>
    </location>
</feature>
<sequence>MGTVLSFAGSPLSCSALLAACVAISQPLPALADTTAGITGDWGGRRSAWADKGVDLDLGYTVEAARNLSGGTRRSDAHAGQLSAAGRFDLDRAWGWEGMRAQVSLSLRDGDNLADRTGLGTLMQNQEVYGRGHIVRLGNLWLGRRSHDGRFDVKLGRLAVGDDFNGLDCVAMNLAFCGSQPAVFAGDYWFNSPLSQWGGVFEYRPVPVVYLRAGAYQVNPRYADTRGGGLRLAPSGTVGTLTPLELGWEPSFAGLHGHYALGGWYSSAPRADAVQPLQDIGTGMTALMRTGAYGGWASAQQQLTAGSGDSVRSGLRGQLAMAMGDRRTGSVQQMLNLQLIYTGPTVARPQDRVGIGVATTRLNPRAARFAQARDGGQRAQAEHVAEVFYGWKPVPGLDVQPGVQYVRHPGGFPAHGDAVVMGVKADVRF</sequence>
<dbReference type="RefSeq" id="WP_182338478.1">
    <property type="nucleotide sequence ID" value="NZ_JACGXS010000002.1"/>
</dbReference>
<dbReference type="EMBL" id="JACGXS010000002">
    <property type="protein sequence ID" value="MBA8681338.1"/>
    <property type="molecule type" value="Genomic_DNA"/>
</dbReference>